<accession>A0A075LPX1</accession>
<dbReference type="OrthoDB" id="9808332at2"/>
<organism evidence="5 6">
    <name type="scientific">Terribacillus saccharophilus</name>
    <dbReference type="NCBI Taxonomy" id="361277"/>
    <lineage>
        <taxon>Bacteria</taxon>
        <taxon>Bacillati</taxon>
        <taxon>Bacillota</taxon>
        <taxon>Bacilli</taxon>
        <taxon>Bacillales</taxon>
        <taxon>Bacillaceae</taxon>
        <taxon>Terribacillus</taxon>
    </lineage>
</organism>
<dbReference type="EMBL" id="CP008876">
    <property type="protein sequence ID" value="AIF68022.1"/>
    <property type="molecule type" value="Genomic_DNA"/>
</dbReference>
<dbReference type="GO" id="GO:0042956">
    <property type="term" value="P:maltodextrin transmembrane transport"/>
    <property type="evidence" value="ECO:0007669"/>
    <property type="project" value="TreeGrafter"/>
</dbReference>
<evidence type="ECO:0000313" key="6">
    <source>
        <dbReference type="Proteomes" id="UP000027980"/>
    </source>
</evidence>
<feature type="chain" id="PRO_5038521871" evidence="4">
    <location>
        <begin position="24"/>
        <end position="430"/>
    </location>
</feature>
<feature type="signal peptide" evidence="4">
    <location>
        <begin position="1"/>
        <end position="23"/>
    </location>
</feature>
<dbReference type="GO" id="GO:0015768">
    <property type="term" value="P:maltose transport"/>
    <property type="evidence" value="ECO:0007669"/>
    <property type="project" value="TreeGrafter"/>
</dbReference>
<evidence type="ECO:0000256" key="4">
    <source>
        <dbReference type="SAM" id="SignalP"/>
    </source>
</evidence>
<dbReference type="HOGENOM" id="CLU_031285_9_1_9"/>
<dbReference type="Gene3D" id="3.40.190.10">
    <property type="entry name" value="Periplasmic binding protein-like II"/>
    <property type="match status" value="2"/>
</dbReference>
<evidence type="ECO:0000256" key="2">
    <source>
        <dbReference type="ARBA" id="ARBA00022448"/>
    </source>
</evidence>
<dbReference type="PANTHER" id="PTHR30061:SF50">
    <property type="entry name" value="MALTOSE_MALTODEXTRIN-BINDING PERIPLASMIC PROTEIN"/>
    <property type="match status" value="1"/>
</dbReference>
<evidence type="ECO:0000256" key="1">
    <source>
        <dbReference type="ARBA" id="ARBA00008520"/>
    </source>
</evidence>
<dbReference type="GO" id="GO:1901982">
    <property type="term" value="F:maltose binding"/>
    <property type="evidence" value="ECO:0007669"/>
    <property type="project" value="TreeGrafter"/>
</dbReference>
<sequence>MRGGAVMKRSFLMVALFAGLGLAGCSAVTSGDGASDDKVQITYARGTDTTGATDILVEAFEKEHPEIDVEVREMPSDTGESHNQYVTMFSGRSEEIDVFDADIVWSAEFGQANYVLPLDRLIERDQVDMDAYFPATVEAGRYNGRQYAMPGYADAGLLYYRTDITDQVPETWDELEQLAQENMGKEGSKFGYLMQAAQYEGIVTNAIEYIYSYGGQVLDANGNVVINSPEAIEGLQKMIDITNSDFVPNNILNFQEIDTESSFNEGNAVYARNWPYLNDTANDPEISKVAGNVGIATLPAGSDGAASSLGGWMRMINRYSDEVEASWTFVKWMSGEEGQKISALEGGKAPTLEALYDDKEITDVSAVLASEDFYDSLQNAIPRPITPIYPEISDIMQIELSRAMAGDITAEEAVERMETKMQAALESVTN</sequence>
<dbReference type="PANTHER" id="PTHR30061">
    <property type="entry name" value="MALTOSE-BINDING PERIPLASMIC PROTEIN"/>
    <property type="match status" value="1"/>
</dbReference>
<dbReference type="Pfam" id="PF01547">
    <property type="entry name" value="SBP_bac_1"/>
    <property type="match status" value="1"/>
</dbReference>
<evidence type="ECO:0000313" key="5">
    <source>
        <dbReference type="EMBL" id="AIF68022.1"/>
    </source>
</evidence>
<dbReference type="AlphaFoldDB" id="A0A075LPX1"/>
<comment type="similarity">
    <text evidence="1">Belongs to the bacterial solute-binding protein 1 family.</text>
</comment>
<dbReference type="KEGG" id="tap:GZ22_16210"/>
<keyword evidence="2" id="KW-0813">Transport</keyword>
<proteinExistence type="inferred from homology"/>
<protein>
    <submittedName>
        <fullName evidence="5">ABC transporter substrate-binding protein</fullName>
    </submittedName>
</protein>
<dbReference type="Proteomes" id="UP000027980">
    <property type="component" value="Chromosome"/>
</dbReference>
<dbReference type="PROSITE" id="PS51257">
    <property type="entry name" value="PROKAR_LIPOPROTEIN"/>
    <property type="match status" value="1"/>
</dbReference>
<dbReference type="CDD" id="cd14750">
    <property type="entry name" value="PBP2_TMBP"/>
    <property type="match status" value="1"/>
</dbReference>
<reference evidence="5 6" key="1">
    <citation type="submission" date="2014-07" db="EMBL/GenBank/DDBJ databases">
        <title>Complete genome sequence of a moderately halophilic bacterium Terribacillus aidingensis MP602, isolated from Cryptomeria fortunei in Tianmu mountain in China.</title>
        <authorList>
            <person name="Wang Y."/>
            <person name="Lu P."/>
            <person name="Zhang L."/>
        </authorList>
    </citation>
    <scope>NUCLEOTIDE SEQUENCE [LARGE SCALE GENOMIC DNA]</scope>
    <source>
        <strain evidence="5 6">MP602</strain>
    </source>
</reference>
<name>A0A075LPX1_9BACI</name>
<evidence type="ECO:0000256" key="3">
    <source>
        <dbReference type="ARBA" id="ARBA00022729"/>
    </source>
</evidence>
<dbReference type="GO" id="GO:0055052">
    <property type="term" value="C:ATP-binding cassette (ABC) transporter complex, substrate-binding subunit-containing"/>
    <property type="evidence" value="ECO:0007669"/>
    <property type="project" value="TreeGrafter"/>
</dbReference>
<dbReference type="SUPFAM" id="SSF53850">
    <property type="entry name" value="Periplasmic binding protein-like II"/>
    <property type="match status" value="1"/>
</dbReference>
<gene>
    <name evidence="5" type="ORF">GZ22_16210</name>
</gene>
<keyword evidence="3 4" id="KW-0732">Signal</keyword>
<dbReference type="InterPro" id="IPR006059">
    <property type="entry name" value="SBP"/>
</dbReference>